<accession>A0AAN6VL27</accession>
<dbReference type="EMBL" id="MU856937">
    <property type="protein sequence ID" value="KAK4153542.1"/>
    <property type="molecule type" value="Genomic_DNA"/>
</dbReference>
<dbReference type="SUPFAM" id="SSF52540">
    <property type="entry name" value="P-loop containing nucleoside triphosphate hydrolases"/>
    <property type="match status" value="1"/>
</dbReference>
<comment type="caution">
    <text evidence="3">The sequence shown here is derived from an EMBL/GenBank/DDBJ whole genome shotgun (WGS) entry which is preliminary data.</text>
</comment>
<organism evidence="3 4">
    <name type="scientific">Chaetomidium leptoderma</name>
    <dbReference type="NCBI Taxonomy" id="669021"/>
    <lineage>
        <taxon>Eukaryota</taxon>
        <taxon>Fungi</taxon>
        <taxon>Dikarya</taxon>
        <taxon>Ascomycota</taxon>
        <taxon>Pezizomycotina</taxon>
        <taxon>Sordariomycetes</taxon>
        <taxon>Sordariomycetidae</taxon>
        <taxon>Sordariales</taxon>
        <taxon>Chaetomiaceae</taxon>
        <taxon>Chaetomidium</taxon>
    </lineage>
</organism>
<sequence length="333" mass="37417">MERILTSQSSLLQQHTQDETDRRAVKWLNAPDVWKNLRNALAKKQPGTGDWFISSTTFKTWCSTPRLLWLTGIPGAGKTILSSTIIGDLLCQEEKSPNAVVFSFFDFQNASQQQPDSLLRSILMQLALSSPEALARLRQAYCDFAFGSRELSTHSLLESVTAVLTLFPKVFVVVDALDECSDRRPLLQHLKTLSDLPNVHLIALSRRERDIEIALEGAAHEVPLTAANVDMDIAMYIKHRIAESEDMRVWSPEDKKKVQDHLTSKAGGMFRWAQCQLDSLESCCSSEEIDEILASLPKDLHATYERILARLDGRLAQNVRLILVALAFSKEVL</sequence>
<protein>
    <recommendedName>
        <fullName evidence="2">NACHT domain-containing protein</fullName>
    </recommendedName>
</protein>
<dbReference type="InterPro" id="IPR027417">
    <property type="entry name" value="P-loop_NTPase"/>
</dbReference>
<dbReference type="Proteomes" id="UP001302745">
    <property type="component" value="Unassembled WGS sequence"/>
</dbReference>
<feature type="domain" description="NACHT" evidence="2">
    <location>
        <begin position="66"/>
        <end position="206"/>
    </location>
</feature>
<evidence type="ECO:0000256" key="1">
    <source>
        <dbReference type="ARBA" id="ARBA00022737"/>
    </source>
</evidence>
<gene>
    <name evidence="3" type="ORF">C8A00DRAFT_15227</name>
</gene>
<evidence type="ECO:0000313" key="4">
    <source>
        <dbReference type="Proteomes" id="UP001302745"/>
    </source>
</evidence>
<dbReference type="AlphaFoldDB" id="A0AAN6VL27"/>
<reference evidence="3" key="2">
    <citation type="submission" date="2023-05" db="EMBL/GenBank/DDBJ databases">
        <authorList>
            <consortium name="Lawrence Berkeley National Laboratory"/>
            <person name="Steindorff A."/>
            <person name="Hensen N."/>
            <person name="Bonometti L."/>
            <person name="Westerberg I."/>
            <person name="Brannstrom I.O."/>
            <person name="Guillou S."/>
            <person name="Cros-Aarteil S."/>
            <person name="Calhoun S."/>
            <person name="Haridas S."/>
            <person name="Kuo A."/>
            <person name="Mondo S."/>
            <person name="Pangilinan J."/>
            <person name="Riley R."/>
            <person name="Labutti K."/>
            <person name="Andreopoulos B."/>
            <person name="Lipzen A."/>
            <person name="Chen C."/>
            <person name="Yanf M."/>
            <person name="Daum C."/>
            <person name="Ng V."/>
            <person name="Clum A."/>
            <person name="Ohm R."/>
            <person name="Martin F."/>
            <person name="Silar P."/>
            <person name="Natvig D."/>
            <person name="Lalanne C."/>
            <person name="Gautier V."/>
            <person name="Ament-Velasquez S.L."/>
            <person name="Kruys A."/>
            <person name="Hutchinson M.I."/>
            <person name="Powell A.J."/>
            <person name="Barry K."/>
            <person name="Miller A.N."/>
            <person name="Grigoriev I.V."/>
            <person name="Debuchy R."/>
            <person name="Gladieux P."/>
            <person name="Thoren M.H."/>
            <person name="Johannesson H."/>
        </authorList>
    </citation>
    <scope>NUCLEOTIDE SEQUENCE</scope>
    <source>
        <strain evidence="3">CBS 538.74</strain>
    </source>
</reference>
<feature type="non-terminal residue" evidence="3">
    <location>
        <position position="333"/>
    </location>
</feature>
<dbReference type="InterPro" id="IPR007111">
    <property type="entry name" value="NACHT_NTPase"/>
</dbReference>
<reference evidence="3" key="1">
    <citation type="journal article" date="2023" name="Mol. Phylogenet. Evol.">
        <title>Genome-scale phylogeny and comparative genomics of the fungal order Sordariales.</title>
        <authorList>
            <person name="Hensen N."/>
            <person name="Bonometti L."/>
            <person name="Westerberg I."/>
            <person name="Brannstrom I.O."/>
            <person name="Guillou S."/>
            <person name="Cros-Aarteil S."/>
            <person name="Calhoun S."/>
            <person name="Haridas S."/>
            <person name="Kuo A."/>
            <person name="Mondo S."/>
            <person name="Pangilinan J."/>
            <person name="Riley R."/>
            <person name="LaButti K."/>
            <person name="Andreopoulos B."/>
            <person name="Lipzen A."/>
            <person name="Chen C."/>
            <person name="Yan M."/>
            <person name="Daum C."/>
            <person name="Ng V."/>
            <person name="Clum A."/>
            <person name="Steindorff A."/>
            <person name="Ohm R.A."/>
            <person name="Martin F."/>
            <person name="Silar P."/>
            <person name="Natvig D.O."/>
            <person name="Lalanne C."/>
            <person name="Gautier V."/>
            <person name="Ament-Velasquez S.L."/>
            <person name="Kruys A."/>
            <person name="Hutchinson M.I."/>
            <person name="Powell A.J."/>
            <person name="Barry K."/>
            <person name="Miller A.N."/>
            <person name="Grigoriev I.V."/>
            <person name="Debuchy R."/>
            <person name="Gladieux P."/>
            <person name="Hiltunen Thoren M."/>
            <person name="Johannesson H."/>
        </authorList>
    </citation>
    <scope>NUCLEOTIDE SEQUENCE</scope>
    <source>
        <strain evidence="3">CBS 538.74</strain>
    </source>
</reference>
<dbReference type="Pfam" id="PF24883">
    <property type="entry name" value="NPHP3_N"/>
    <property type="match status" value="1"/>
</dbReference>
<name>A0AAN6VL27_9PEZI</name>
<evidence type="ECO:0000259" key="2">
    <source>
        <dbReference type="PROSITE" id="PS50837"/>
    </source>
</evidence>
<evidence type="ECO:0000313" key="3">
    <source>
        <dbReference type="EMBL" id="KAK4153542.1"/>
    </source>
</evidence>
<keyword evidence="1" id="KW-0677">Repeat</keyword>
<keyword evidence="4" id="KW-1185">Reference proteome</keyword>
<dbReference type="InterPro" id="IPR056884">
    <property type="entry name" value="NPHP3-like_N"/>
</dbReference>
<dbReference type="PANTHER" id="PTHR10039:SF16">
    <property type="entry name" value="GPI INOSITOL-DEACYLASE"/>
    <property type="match status" value="1"/>
</dbReference>
<dbReference type="PROSITE" id="PS50837">
    <property type="entry name" value="NACHT"/>
    <property type="match status" value="1"/>
</dbReference>
<dbReference type="Gene3D" id="3.40.50.300">
    <property type="entry name" value="P-loop containing nucleotide triphosphate hydrolases"/>
    <property type="match status" value="1"/>
</dbReference>
<dbReference type="PANTHER" id="PTHR10039">
    <property type="entry name" value="AMELOGENIN"/>
    <property type="match status" value="1"/>
</dbReference>
<proteinExistence type="predicted"/>